<dbReference type="PANTHER" id="PTHR20875">
    <property type="entry name" value="EF-HAND CALCIUM-BINDING DOMAIN-CONTAINING PROTEIN 6-RELATED"/>
    <property type="match status" value="1"/>
</dbReference>
<dbReference type="PANTHER" id="PTHR20875:SF5">
    <property type="entry name" value="EF-HAND DOMAIN-CONTAINING PROTEIN"/>
    <property type="match status" value="1"/>
</dbReference>
<sequence>MYLVMKKLYDNYKKSMAETEEAELTRNIPAPEDWIPADVFLKALAKLKMPAIPRNQLYEFLMRCGVRTGPNSTIPYKELIKVYQDRSEAGIMHRMLNGTQQKKYSQQNDEEFLDTLSLLENLEKRLLKLLHKDFLDLVTNFRKLDKHKEGVVQPKEALEVLSSVFRITFPEDYFEELKEYIPLDRRGLVRYTELLKHMASLANLFEDIKSDDHHPLDEKKQNNKLPEPAEKKKRKKRSPGTVFRLIKEVVAKRGMEFETAFREIDNRNSGKMTQEELHEVLKRLDLEPAITRGEIRALWPRLITSENSSLLFTELQRLCLHDPKEAAYPNAKLCPPRVGDIDRVPRSKHLNSDLDVVKLGLRSKIDFMFETILHELNAMDTEQTGLVTTEKFREILTELCHKLTDQEMDDIIKVYESKKAGLVDYMAFLRPYLHRRYIPKAGNDLHGLLPKPNFLSKRMLRHVGPGGRNLSDIEAVFSFITCQKRVSS</sequence>
<dbReference type="Pfam" id="PF13833">
    <property type="entry name" value="EF-hand_8"/>
    <property type="match status" value="1"/>
</dbReference>
<dbReference type="PROSITE" id="PS50222">
    <property type="entry name" value="EF_HAND_2"/>
    <property type="match status" value="1"/>
</dbReference>
<proteinExistence type="predicted"/>
<dbReference type="InterPro" id="IPR002048">
    <property type="entry name" value="EF_hand_dom"/>
</dbReference>
<evidence type="ECO:0000313" key="3">
    <source>
        <dbReference type="EMBL" id="KAL3310872.1"/>
    </source>
</evidence>
<feature type="compositionally biased region" description="Basic and acidic residues" evidence="1">
    <location>
        <begin position="212"/>
        <end position="221"/>
    </location>
</feature>
<name>A0ABD2PVU3_9PLAT</name>
<dbReference type="InterPro" id="IPR011992">
    <property type="entry name" value="EF-hand-dom_pair"/>
</dbReference>
<feature type="region of interest" description="Disordered" evidence="1">
    <location>
        <begin position="212"/>
        <end position="239"/>
    </location>
</feature>
<gene>
    <name evidence="3" type="ORF">Ciccas_010556</name>
</gene>
<dbReference type="SUPFAM" id="SSF47473">
    <property type="entry name" value="EF-hand"/>
    <property type="match status" value="2"/>
</dbReference>
<organism evidence="3 4">
    <name type="scientific">Cichlidogyrus casuarinus</name>
    <dbReference type="NCBI Taxonomy" id="1844966"/>
    <lineage>
        <taxon>Eukaryota</taxon>
        <taxon>Metazoa</taxon>
        <taxon>Spiralia</taxon>
        <taxon>Lophotrochozoa</taxon>
        <taxon>Platyhelminthes</taxon>
        <taxon>Monogenea</taxon>
        <taxon>Monopisthocotylea</taxon>
        <taxon>Dactylogyridea</taxon>
        <taxon>Ancyrocephalidae</taxon>
        <taxon>Cichlidogyrus</taxon>
    </lineage>
</organism>
<feature type="domain" description="EF-hand" evidence="2">
    <location>
        <begin position="252"/>
        <end position="287"/>
    </location>
</feature>
<keyword evidence="4" id="KW-1185">Reference proteome</keyword>
<evidence type="ECO:0000313" key="4">
    <source>
        <dbReference type="Proteomes" id="UP001626550"/>
    </source>
</evidence>
<reference evidence="3 4" key="1">
    <citation type="submission" date="2024-11" db="EMBL/GenBank/DDBJ databases">
        <title>Adaptive evolution of stress response genes in parasites aligns with host niche diversity.</title>
        <authorList>
            <person name="Hahn C."/>
            <person name="Resl P."/>
        </authorList>
    </citation>
    <scope>NUCLEOTIDE SEQUENCE [LARGE SCALE GENOMIC DNA]</scope>
    <source>
        <strain evidence="3">EGGRZ-B1_66</strain>
        <tissue evidence="3">Body</tissue>
    </source>
</reference>
<comment type="caution">
    <text evidence="3">The sequence shown here is derived from an EMBL/GenBank/DDBJ whole genome shotgun (WGS) entry which is preliminary data.</text>
</comment>
<evidence type="ECO:0000259" key="2">
    <source>
        <dbReference type="PROSITE" id="PS50222"/>
    </source>
</evidence>
<dbReference type="Gene3D" id="1.10.238.10">
    <property type="entry name" value="EF-hand"/>
    <property type="match status" value="3"/>
</dbReference>
<protein>
    <recommendedName>
        <fullName evidence="2">EF-hand domain-containing protein</fullName>
    </recommendedName>
</protein>
<dbReference type="EMBL" id="JBJKFK010002604">
    <property type="protein sequence ID" value="KAL3310872.1"/>
    <property type="molecule type" value="Genomic_DNA"/>
</dbReference>
<accession>A0ABD2PVU3</accession>
<dbReference type="InterPro" id="IPR052603">
    <property type="entry name" value="EFCB6"/>
</dbReference>
<evidence type="ECO:0000256" key="1">
    <source>
        <dbReference type="SAM" id="MobiDB-lite"/>
    </source>
</evidence>
<dbReference type="AlphaFoldDB" id="A0ABD2PVU3"/>
<dbReference type="Proteomes" id="UP001626550">
    <property type="component" value="Unassembled WGS sequence"/>
</dbReference>